<organism evidence="2 3">
    <name type="scientific">Schizopora paradoxa</name>
    <dbReference type="NCBI Taxonomy" id="27342"/>
    <lineage>
        <taxon>Eukaryota</taxon>
        <taxon>Fungi</taxon>
        <taxon>Dikarya</taxon>
        <taxon>Basidiomycota</taxon>
        <taxon>Agaricomycotina</taxon>
        <taxon>Agaricomycetes</taxon>
        <taxon>Hymenochaetales</taxon>
        <taxon>Schizoporaceae</taxon>
        <taxon>Schizopora</taxon>
    </lineage>
</organism>
<name>A0A0H2RH08_9AGAM</name>
<protein>
    <submittedName>
        <fullName evidence="2">Uncharacterized protein</fullName>
    </submittedName>
</protein>
<feature type="region of interest" description="Disordered" evidence="1">
    <location>
        <begin position="1"/>
        <end position="72"/>
    </location>
</feature>
<keyword evidence="3" id="KW-1185">Reference proteome</keyword>
<dbReference type="Proteomes" id="UP000053477">
    <property type="component" value="Unassembled WGS sequence"/>
</dbReference>
<feature type="compositionally biased region" description="Basic and acidic residues" evidence="1">
    <location>
        <begin position="1"/>
        <end position="13"/>
    </location>
</feature>
<dbReference type="InParanoid" id="A0A0H2RH08"/>
<feature type="compositionally biased region" description="Basic and acidic residues" evidence="1">
    <location>
        <begin position="21"/>
        <end position="30"/>
    </location>
</feature>
<evidence type="ECO:0000313" key="3">
    <source>
        <dbReference type="Proteomes" id="UP000053477"/>
    </source>
</evidence>
<dbReference type="AlphaFoldDB" id="A0A0H2RH08"/>
<gene>
    <name evidence="2" type="ORF">SCHPADRAFT_893611</name>
</gene>
<accession>A0A0H2RH08</accession>
<feature type="region of interest" description="Disordered" evidence="1">
    <location>
        <begin position="191"/>
        <end position="213"/>
    </location>
</feature>
<proteinExistence type="predicted"/>
<reference evidence="2 3" key="1">
    <citation type="submission" date="2015-04" db="EMBL/GenBank/DDBJ databases">
        <title>Complete genome sequence of Schizopora paradoxa KUC8140, a cosmopolitan wood degrader in East Asia.</title>
        <authorList>
            <consortium name="DOE Joint Genome Institute"/>
            <person name="Min B."/>
            <person name="Park H."/>
            <person name="Jang Y."/>
            <person name="Kim J.-J."/>
            <person name="Kim K.H."/>
            <person name="Pangilinan J."/>
            <person name="Lipzen A."/>
            <person name="Riley R."/>
            <person name="Grigoriev I.V."/>
            <person name="Spatafora J.W."/>
            <person name="Choi I.-G."/>
        </authorList>
    </citation>
    <scope>NUCLEOTIDE SEQUENCE [LARGE SCALE GENOMIC DNA]</scope>
    <source>
        <strain evidence="2 3">KUC8140</strain>
    </source>
</reference>
<evidence type="ECO:0000256" key="1">
    <source>
        <dbReference type="SAM" id="MobiDB-lite"/>
    </source>
</evidence>
<evidence type="ECO:0000313" key="2">
    <source>
        <dbReference type="EMBL" id="KLO08798.1"/>
    </source>
</evidence>
<sequence length="213" mass="23889">MWRKGYEQQHIVEYRSQNSPERLRGSKPREGVNGTEGEPPRALGSKAMKDADSKNSARARMTKRKGTASEHHPTAVNLVRRRVPSAICSSSPTARNELPPSNKRVGCWQIPCEMGERGLYFPFPNQNALDPDIRFDVDVDGMDGMDVPVPLLRLCSLRRKHKPESVDDWLLLASGRQTRQMAVRRVPQLRHFAASQRGGAATKQDAGGDHNER</sequence>
<dbReference type="EMBL" id="KQ086077">
    <property type="protein sequence ID" value="KLO08798.1"/>
    <property type="molecule type" value="Genomic_DNA"/>
</dbReference>